<gene>
    <name evidence="6" type="ORF">CEE37_10615</name>
</gene>
<proteinExistence type="predicted"/>
<dbReference type="Gene3D" id="3.30.70.20">
    <property type="match status" value="1"/>
</dbReference>
<sequence length="382" mass="41582">MAVSEHISSTSRHGTALVRCQDYDPANVRSAIRQALELAGHPEQFIKSGDRILLKPNMLSAKEPEKAVTTHPEVITAVGEIVLDCGGKVILGDSPAGQPKSLEKYWQKTGMAEAAKRLGIELVSFESGRTKSFSTLAGHVNISCIALEADGIINLPKLKTHTLTRMTGAVKNMFGTVPGFRKGHIHSLAPAALPFSRYIVAVYQHVKPDLNIMDAVIGMEGNGPSAGKPKHVGTILVSQDAFAIDNAAARIMNMNKSDLPIFQAAEEAGLWDGAEDNLFIGGELSDFTIDDFVQPDVSRIERLPKFVQKSLSRLVWIRPKAEPKLCTACELCVDNCPEKAMEMNHEIPRIDYDKCIKCGCCDEVCQDGAIYQEMSLLAKLLA</sequence>
<evidence type="ECO:0000256" key="4">
    <source>
        <dbReference type="ARBA" id="ARBA00023014"/>
    </source>
</evidence>
<dbReference type="SUPFAM" id="SSF54862">
    <property type="entry name" value="4Fe-4S ferredoxins"/>
    <property type="match status" value="1"/>
</dbReference>
<feature type="domain" description="4Fe-4S ferredoxin-type" evidence="5">
    <location>
        <begin position="346"/>
        <end position="375"/>
    </location>
</feature>
<dbReference type="GO" id="GO:0046872">
    <property type="term" value="F:metal ion binding"/>
    <property type="evidence" value="ECO:0007669"/>
    <property type="project" value="UniProtKB-KW"/>
</dbReference>
<dbReference type="Proteomes" id="UP000319619">
    <property type="component" value="Unassembled WGS sequence"/>
</dbReference>
<feature type="domain" description="4Fe-4S ferredoxin-type" evidence="5">
    <location>
        <begin position="317"/>
        <end position="344"/>
    </location>
</feature>
<evidence type="ECO:0000313" key="6">
    <source>
        <dbReference type="EMBL" id="TKJ39723.1"/>
    </source>
</evidence>
<comment type="caution">
    <text evidence="6">The sequence shown here is derived from an EMBL/GenBank/DDBJ whole genome shotgun (WGS) entry which is preliminary data.</text>
</comment>
<dbReference type="PANTHER" id="PTHR24960:SF76">
    <property type="entry name" value="4FE-4S FERREDOXIN-TYPE DOMAIN-CONTAINING PROTEIN"/>
    <property type="match status" value="1"/>
</dbReference>
<dbReference type="InterPro" id="IPR007160">
    <property type="entry name" value="DUF362"/>
</dbReference>
<name>A0A532UXQ7_UNCL8</name>
<dbReference type="InterPro" id="IPR017896">
    <property type="entry name" value="4Fe4S_Fe-S-bd"/>
</dbReference>
<keyword evidence="4" id="KW-0411">Iron-sulfur</keyword>
<dbReference type="EMBL" id="NJBN01000007">
    <property type="protein sequence ID" value="TKJ39723.1"/>
    <property type="molecule type" value="Genomic_DNA"/>
</dbReference>
<protein>
    <recommendedName>
        <fullName evidence="5">4Fe-4S ferredoxin-type domain-containing protein</fullName>
    </recommendedName>
</protein>
<keyword evidence="1" id="KW-0004">4Fe-4S</keyword>
<evidence type="ECO:0000259" key="5">
    <source>
        <dbReference type="PROSITE" id="PS51379"/>
    </source>
</evidence>
<evidence type="ECO:0000313" key="7">
    <source>
        <dbReference type="Proteomes" id="UP000319619"/>
    </source>
</evidence>
<keyword evidence="2" id="KW-0479">Metal-binding</keyword>
<evidence type="ECO:0000256" key="1">
    <source>
        <dbReference type="ARBA" id="ARBA00022485"/>
    </source>
</evidence>
<dbReference type="GO" id="GO:0051539">
    <property type="term" value="F:4 iron, 4 sulfur cluster binding"/>
    <property type="evidence" value="ECO:0007669"/>
    <property type="project" value="UniProtKB-KW"/>
</dbReference>
<dbReference type="PROSITE" id="PS51379">
    <property type="entry name" value="4FE4S_FER_2"/>
    <property type="match status" value="2"/>
</dbReference>
<organism evidence="6 7">
    <name type="scientific">candidate division LCP-89 bacterium B3_LCP</name>
    <dbReference type="NCBI Taxonomy" id="2012998"/>
    <lineage>
        <taxon>Bacteria</taxon>
        <taxon>Pseudomonadati</taxon>
        <taxon>Bacteria division LCP-89</taxon>
    </lineage>
</organism>
<dbReference type="Pfam" id="PF04015">
    <property type="entry name" value="DUF362"/>
    <property type="match status" value="1"/>
</dbReference>
<dbReference type="AlphaFoldDB" id="A0A532UXQ7"/>
<accession>A0A532UXQ7</accession>
<reference evidence="6 7" key="1">
    <citation type="submission" date="2017-06" db="EMBL/GenBank/DDBJ databases">
        <title>Novel microbial phyla capable of carbon fixation and sulfur reduction in deep-sea sediments.</title>
        <authorList>
            <person name="Huang J."/>
            <person name="Baker B."/>
            <person name="Wang Y."/>
        </authorList>
    </citation>
    <scope>NUCLEOTIDE SEQUENCE [LARGE SCALE GENOMIC DNA]</scope>
    <source>
        <strain evidence="6">B3_LCP</strain>
    </source>
</reference>
<dbReference type="Pfam" id="PF13237">
    <property type="entry name" value="Fer4_10"/>
    <property type="match status" value="1"/>
</dbReference>
<evidence type="ECO:0000256" key="3">
    <source>
        <dbReference type="ARBA" id="ARBA00023004"/>
    </source>
</evidence>
<dbReference type="InterPro" id="IPR050157">
    <property type="entry name" value="PSI_iron-sulfur_center"/>
</dbReference>
<evidence type="ECO:0000256" key="2">
    <source>
        <dbReference type="ARBA" id="ARBA00022723"/>
    </source>
</evidence>
<dbReference type="PANTHER" id="PTHR24960">
    <property type="entry name" value="PHOTOSYSTEM I IRON-SULFUR CENTER-RELATED"/>
    <property type="match status" value="1"/>
</dbReference>
<keyword evidence="3" id="KW-0408">Iron</keyword>